<dbReference type="InterPro" id="IPR016181">
    <property type="entry name" value="Acyl_CoA_acyltransferase"/>
</dbReference>
<sequence length="184" mass="20060">MRSVHVTGKRLGLREVSAVDVDALHAVYGDPAATQHLPFDPRTRAEVVDIVDEAVAAAQADPRRLYVLAVTETEGHVIGVARLHIEADHPHSAEIGLGLRPDLWGRGIGTDLFRLVLTFGFKELGLHRLWGARSPANTAAQLAMLVAGMVEEGRIRHHVSTPDGWRDSIVHSALSDEWPADRAL</sequence>
<dbReference type="PANTHER" id="PTHR43441">
    <property type="entry name" value="RIBOSOMAL-PROTEIN-SERINE ACETYLTRANSFERASE"/>
    <property type="match status" value="1"/>
</dbReference>
<dbReference type="PANTHER" id="PTHR43441:SF11">
    <property type="entry name" value="RIBOSOMAL-PROTEIN-SERINE ACETYLTRANSFERASE"/>
    <property type="match status" value="1"/>
</dbReference>
<dbReference type="InterPro" id="IPR051908">
    <property type="entry name" value="Ribosomal_N-acetyltransferase"/>
</dbReference>
<comment type="caution">
    <text evidence="2">The sequence shown here is derived from an EMBL/GenBank/DDBJ whole genome shotgun (WGS) entry which is preliminary data.</text>
</comment>
<keyword evidence="3" id="KW-1185">Reference proteome</keyword>
<dbReference type="Proteomes" id="UP001597368">
    <property type="component" value="Unassembled WGS sequence"/>
</dbReference>
<evidence type="ECO:0000313" key="2">
    <source>
        <dbReference type="EMBL" id="MFD1934390.1"/>
    </source>
</evidence>
<evidence type="ECO:0000313" key="3">
    <source>
        <dbReference type="Proteomes" id="UP001597368"/>
    </source>
</evidence>
<dbReference type="GO" id="GO:0016746">
    <property type="term" value="F:acyltransferase activity"/>
    <property type="evidence" value="ECO:0007669"/>
    <property type="project" value="UniProtKB-KW"/>
</dbReference>
<dbReference type="EC" id="2.3.-.-" evidence="2"/>
<dbReference type="InterPro" id="IPR000182">
    <property type="entry name" value="GNAT_dom"/>
</dbReference>
<dbReference type="RefSeq" id="WP_379574442.1">
    <property type="nucleotide sequence ID" value="NZ_JBHUFV010000033.1"/>
</dbReference>
<protein>
    <submittedName>
        <fullName evidence="2">GNAT family N-acetyltransferase</fullName>
        <ecNumber evidence="2">2.3.-.-</ecNumber>
    </submittedName>
</protein>
<dbReference type="Gene3D" id="3.40.630.30">
    <property type="match status" value="1"/>
</dbReference>
<gene>
    <name evidence="2" type="ORF">ACFSKW_23260</name>
</gene>
<keyword evidence="2" id="KW-0012">Acyltransferase</keyword>
<name>A0ABW4SZU8_9ACTN</name>
<evidence type="ECO:0000259" key="1">
    <source>
        <dbReference type="PROSITE" id="PS51186"/>
    </source>
</evidence>
<dbReference type="EMBL" id="JBHUFV010000033">
    <property type="protein sequence ID" value="MFD1934390.1"/>
    <property type="molecule type" value="Genomic_DNA"/>
</dbReference>
<keyword evidence="2" id="KW-0808">Transferase</keyword>
<accession>A0ABW4SZU8</accession>
<dbReference type="Pfam" id="PF13302">
    <property type="entry name" value="Acetyltransf_3"/>
    <property type="match status" value="1"/>
</dbReference>
<organism evidence="2 3">
    <name type="scientific">Nonomuraea mangrovi</name>
    <dbReference type="NCBI Taxonomy" id="2316207"/>
    <lineage>
        <taxon>Bacteria</taxon>
        <taxon>Bacillati</taxon>
        <taxon>Actinomycetota</taxon>
        <taxon>Actinomycetes</taxon>
        <taxon>Streptosporangiales</taxon>
        <taxon>Streptosporangiaceae</taxon>
        <taxon>Nonomuraea</taxon>
    </lineage>
</organism>
<proteinExistence type="predicted"/>
<feature type="domain" description="N-acetyltransferase" evidence="1">
    <location>
        <begin position="11"/>
        <end position="181"/>
    </location>
</feature>
<dbReference type="CDD" id="cd04301">
    <property type="entry name" value="NAT_SF"/>
    <property type="match status" value="1"/>
</dbReference>
<dbReference type="SUPFAM" id="SSF55729">
    <property type="entry name" value="Acyl-CoA N-acyltransferases (Nat)"/>
    <property type="match status" value="1"/>
</dbReference>
<dbReference type="PROSITE" id="PS51186">
    <property type="entry name" value="GNAT"/>
    <property type="match status" value="1"/>
</dbReference>
<reference evidence="3" key="1">
    <citation type="journal article" date="2019" name="Int. J. Syst. Evol. Microbiol.">
        <title>The Global Catalogue of Microorganisms (GCM) 10K type strain sequencing project: providing services to taxonomists for standard genome sequencing and annotation.</title>
        <authorList>
            <consortium name="The Broad Institute Genomics Platform"/>
            <consortium name="The Broad Institute Genome Sequencing Center for Infectious Disease"/>
            <person name="Wu L."/>
            <person name="Ma J."/>
        </authorList>
    </citation>
    <scope>NUCLEOTIDE SEQUENCE [LARGE SCALE GENOMIC DNA]</scope>
    <source>
        <strain evidence="3">ICMP 6774ER</strain>
    </source>
</reference>